<reference evidence="2 3" key="1">
    <citation type="submission" date="2018-11" db="EMBL/GenBank/DDBJ databases">
        <authorList>
            <consortium name="Pathogen Informatics"/>
        </authorList>
    </citation>
    <scope>NUCLEOTIDE SEQUENCE [LARGE SCALE GENOMIC DNA]</scope>
</reference>
<evidence type="ECO:0000256" key="1">
    <source>
        <dbReference type="SAM" id="MobiDB-lite"/>
    </source>
</evidence>
<dbReference type="Proteomes" id="UP000270094">
    <property type="component" value="Unassembled WGS sequence"/>
</dbReference>
<evidence type="ECO:0000313" key="2">
    <source>
        <dbReference type="EMBL" id="VDM82427.1"/>
    </source>
</evidence>
<feature type="region of interest" description="Disordered" evidence="1">
    <location>
        <begin position="54"/>
        <end position="86"/>
    </location>
</feature>
<gene>
    <name evidence="2" type="ORF">SVUK_LOCUS17425</name>
</gene>
<evidence type="ECO:0000313" key="3">
    <source>
        <dbReference type="Proteomes" id="UP000270094"/>
    </source>
</evidence>
<dbReference type="EMBL" id="UYYB01117648">
    <property type="protein sequence ID" value="VDM82427.1"/>
    <property type="molecule type" value="Genomic_DNA"/>
</dbReference>
<feature type="compositionally biased region" description="Polar residues" evidence="1">
    <location>
        <begin position="69"/>
        <end position="86"/>
    </location>
</feature>
<proteinExistence type="predicted"/>
<keyword evidence="3" id="KW-1185">Reference proteome</keyword>
<accession>A0A3P7K1R7</accession>
<name>A0A3P7K1R7_STRVU</name>
<dbReference type="AlphaFoldDB" id="A0A3P7K1R7"/>
<sequence>MSSLHISASLIQDVKSIVPVNAIEDQCFVAVKRPLRDFDECIRAVMTAMAECTPPGNRRGLEAGRQIKRNGSGQQASRSSFSTSLT</sequence>
<organism evidence="2 3">
    <name type="scientific">Strongylus vulgaris</name>
    <name type="common">Blood worm</name>
    <dbReference type="NCBI Taxonomy" id="40348"/>
    <lineage>
        <taxon>Eukaryota</taxon>
        <taxon>Metazoa</taxon>
        <taxon>Ecdysozoa</taxon>
        <taxon>Nematoda</taxon>
        <taxon>Chromadorea</taxon>
        <taxon>Rhabditida</taxon>
        <taxon>Rhabditina</taxon>
        <taxon>Rhabditomorpha</taxon>
        <taxon>Strongyloidea</taxon>
        <taxon>Strongylidae</taxon>
        <taxon>Strongylus</taxon>
    </lineage>
</organism>
<protein>
    <submittedName>
        <fullName evidence="2">Uncharacterized protein</fullName>
    </submittedName>
</protein>